<dbReference type="RefSeq" id="WP_090902389.1">
    <property type="nucleotide sequence ID" value="NZ_CZPZ01000036.1"/>
</dbReference>
<dbReference type="STRING" id="1742973.COMA2_90096"/>
<proteinExistence type="predicted"/>
<accession>A0A0S4LT95</accession>
<dbReference type="Proteomes" id="UP000198736">
    <property type="component" value="Unassembled WGS sequence"/>
</dbReference>
<dbReference type="PROSITE" id="PS51257">
    <property type="entry name" value="PROKAR_LIPOPROTEIN"/>
    <property type="match status" value="1"/>
</dbReference>
<evidence type="ECO:0000313" key="1">
    <source>
        <dbReference type="EMBL" id="CUS39917.1"/>
    </source>
</evidence>
<protein>
    <recommendedName>
        <fullName evidence="3">Lipoprotein</fullName>
    </recommendedName>
</protein>
<gene>
    <name evidence="1" type="ORF">COMA2_90096</name>
</gene>
<keyword evidence="2" id="KW-1185">Reference proteome</keyword>
<dbReference type="EMBL" id="CZPZ01000036">
    <property type="protein sequence ID" value="CUS39917.1"/>
    <property type="molecule type" value="Genomic_DNA"/>
</dbReference>
<organism evidence="1 2">
    <name type="scientific">Candidatus Nitrospira nitrificans</name>
    <dbReference type="NCBI Taxonomy" id="1742973"/>
    <lineage>
        <taxon>Bacteria</taxon>
        <taxon>Pseudomonadati</taxon>
        <taxon>Nitrospirota</taxon>
        <taxon>Nitrospiria</taxon>
        <taxon>Nitrospirales</taxon>
        <taxon>Nitrospiraceae</taxon>
        <taxon>Nitrospira</taxon>
    </lineage>
</organism>
<dbReference type="AlphaFoldDB" id="A0A0S4LT95"/>
<reference evidence="2" key="1">
    <citation type="submission" date="2015-10" db="EMBL/GenBank/DDBJ databases">
        <authorList>
            <person name="Luecker S."/>
            <person name="Luecker S."/>
        </authorList>
    </citation>
    <scope>NUCLEOTIDE SEQUENCE [LARGE SCALE GENOMIC DNA]</scope>
</reference>
<evidence type="ECO:0000313" key="2">
    <source>
        <dbReference type="Proteomes" id="UP000198736"/>
    </source>
</evidence>
<sequence length="210" mass="23615">MEQKSKILVLLATAMLLFATTSCTIARYSFTPADQIQFDRPLTANAALSVYLPQAHSDPSLERRLGEPIQQGLVGVWLFNEAIVVLKRPDTGTYVSVTIDYVPTHIGPSLKAIPIFIGMLTSYAIPYYGVRPGGGQPPWHWTSQPVATYTLNVDQVEKGVYRYPIDEKIFRWILAPSLVYWLLSTFPDQAEVLTSTARQFVRDAQRDGHW</sequence>
<evidence type="ECO:0008006" key="3">
    <source>
        <dbReference type="Google" id="ProtNLM"/>
    </source>
</evidence>
<name>A0A0S4LT95_9BACT</name>